<evidence type="ECO:0000259" key="1">
    <source>
        <dbReference type="PROSITE" id="PS50249"/>
    </source>
</evidence>
<accession>A0A6P5XC97</accession>
<dbReference type="InterPro" id="IPR037518">
    <property type="entry name" value="MPN"/>
</dbReference>
<gene>
    <name evidence="3" type="primary">LOC111281914</name>
</gene>
<dbReference type="Gene3D" id="3.40.140.10">
    <property type="entry name" value="Cytidine Deaminase, domain 2"/>
    <property type="match status" value="1"/>
</dbReference>
<dbReference type="GO" id="GO:0070536">
    <property type="term" value="P:protein K63-linked deubiquitination"/>
    <property type="evidence" value="ECO:0007669"/>
    <property type="project" value="TreeGrafter"/>
</dbReference>
<evidence type="ECO:0000313" key="2">
    <source>
        <dbReference type="Proteomes" id="UP000515121"/>
    </source>
</evidence>
<dbReference type="Pfam" id="PF01398">
    <property type="entry name" value="JAB"/>
    <property type="match status" value="1"/>
</dbReference>
<dbReference type="PANTHER" id="PTHR12947:SF19">
    <property type="entry name" value="AMSH-LIKE UBIQUITIN THIOESTERASE 1"/>
    <property type="match status" value="1"/>
</dbReference>
<dbReference type="GeneID" id="111281914"/>
<dbReference type="InterPro" id="IPR000555">
    <property type="entry name" value="JAMM/MPN+_dom"/>
</dbReference>
<sequence>MKLRLHFLLQVEFPRNIDLTPIEFPSLQQPIENELLGKNDHSNSEPEESSMESTLTIDNCENSQKFHVDEPYPMISFEESETTPVHINVTRQPSPPPVLAEVQDLVNAISPQVTETDCRIENPLADGLVHSESPLQLHIATMMMESFMKLAKSNTYRNLETCGVLAGSLKNRKFYVTTLIIPKQESTSDSCQTTNEEEIFEVQAKKSLFPLGWIHTHPTQSCFMSSIDLHTHYSVPDYVASSCSNSNGAKRFVKKTRHFSFDNSGWHVCHQTVPATWLSSTRWTS</sequence>
<dbReference type="SUPFAM" id="SSF102712">
    <property type="entry name" value="JAB1/MPN domain"/>
    <property type="match status" value="1"/>
</dbReference>
<keyword evidence="2" id="KW-1185">Reference proteome</keyword>
<dbReference type="GO" id="GO:0005768">
    <property type="term" value="C:endosome"/>
    <property type="evidence" value="ECO:0007669"/>
    <property type="project" value="TreeGrafter"/>
</dbReference>
<evidence type="ECO:0000313" key="3">
    <source>
        <dbReference type="RefSeq" id="XP_022725456.1"/>
    </source>
</evidence>
<dbReference type="KEGG" id="dzi:111281914"/>
<proteinExistence type="predicted"/>
<dbReference type="PROSITE" id="PS50249">
    <property type="entry name" value="MPN"/>
    <property type="match status" value="1"/>
</dbReference>
<dbReference type="PANTHER" id="PTHR12947">
    <property type="entry name" value="AMSH-LIKE PROTEASE"/>
    <property type="match status" value="1"/>
</dbReference>
<dbReference type="SMART" id="SM00232">
    <property type="entry name" value="JAB_MPN"/>
    <property type="match status" value="1"/>
</dbReference>
<dbReference type="AlphaFoldDB" id="A0A6P5XC97"/>
<organism evidence="2 3">
    <name type="scientific">Durio zibethinus</name>
    <name type="common">Durian</name>
    <dbReference type="NCBI Taxonomy" id="66656"/>
    <lineage>
        <taxon>Eukaryota</taxon>
        <taxon>Viridiplantae</taxon>
        <taxon>Streptophyta</taxon>
        <taxon>Embryophyta</taxon>
        <taxon>Tracheophyta</taxon>
        <taxon>Spermatophyta</taxon>
        <taxon>Magnoliopsida</taxon>
        <taxon>eudicotyledons</taxon>
        <taxon>Gunneridae</taxon>
        <taxon>Pentapetalae</taxon>
        <taxon>rosids</taxon>
        <taxon>malvids</taxon>
        <taxon>Malvales</taxon>
        <taxon>Malvaceae</taxon>
        <taxon>Helicteroideae</taxon>
        <taxon>Durio</taxon>
    </lineage>
</organism>
<reference evidence="3" key="1">
    <citation type="submission" date="2025-08" db="UniProtKB">
        <authorList>
            <consortium name="RefSeq"/>
        </authorList>
    </citation>
    <scope>IDENTIFICATION</scope>
    <source>
        <tissue evidence="3">Fruit stalk</tissue>
    </source>
</reference>
<protein>
    <submittedName>
        <fullName evidence="3">AMSH-like ubiquitin thioesterase 1 isoform X1</fullName>
    </submittedName>
</protein>
<dbReference type="GO" id="GO:0008237">
    <property type="term" value="F:metallopeptidase activity"/>
    <property type="evidence" value="ECO:0007669"/>
    <property type="project" value="InterPro"/>
</dbReference>
<dbReference type="RefSeq" id="XP_022725456.1">
    <property type="nucleotide sequence ID" value="XM_022869721.1"/>
</dbReference>
<dbReference type="GO" id="GO:0071108">
    <property type="term" value="P:protein K48-linked deubiquitination"/>
    <property type="evidence" value="ECO:0007669"/>
    <property type="project" value="TreeGrafter"/>
</dbReference>
<dbReference type="OrthoDB" id="3640at2759"/>
<dbReference type="GO" id="GO:0016020">
    <property type="term" value="C:membrane"/>
    <property type="evidence" value="ECO:0007669"/>
    <property type="project" value="TreeGrafter"/>
</dbReference>
<name>A0A6P5XC97_DURZI</name>
<dbReference type="Proteomes" id="UP000515121">
    <property type="component" value="Unplaced"/>
</dbReference>
<feature type="domain" description="MPN" evidence="1">
    <location>
        <begin position="137"/>
        <end position="267"/>
    </location>
</feature>